<dbReference type="EMBL" id="DXGE01000034">
    <property type="protein sequence ID" value="HIW86496.1"/>
    <property type="molecule type" value="Genomic_DNA"/>
</dbReference>
<gene>
    <name evidence="4" type="ORF">IAA48_08390</name>
</gene>
<evidence type="ECO:0000259" key="3">
    <source>
        <dbReference type="PROSITE" id="PS50943"/>
    </source>
</evidence>
<keyword evidence="1" id="KW-0238">DNA-binding</keyword>
<sequence>MSIKQGDYLKKLRTENKLSQEKLAEKLGVSRQSISKWEQGYAVPDTDNMFKLSKLYGLSVDEILNCGEAEKTDSANSPVQPAANTGAQAAVAEKAQTESDTKKDEHKRPAKKKRSWLFYAYPFIAIFAMVALGVINSSLWKSSWLCILTIPVFYTFIFAREKKNLLIFCYPAVVLILFFIGGFHFSLWHPLWILFLTIPIYYIGAAVSYKNSRHKK</sequence>
<dbReference type="Proteomes" id="UP000824205">
    <property type="component" value="Unassembled WGS sequence"/>
</dbReference>
<dbReference type="PANTHER" id="PTHR46558">
    <property type="entry name" value="TRACRIPTIONAL REGULATORY PROTEIN-RELATED-RELATED"/>
    <property type="match status" value="1"/>
</dbReference>
<accession>A0A9D1RDZ5</accession>
<dbReference type="InterPro" id="IPR001387">
    <property type="entry name" value="Cro/C1-type_HTH"/>
</dbReference>
<dbReference type="GO" id="GO:0003677">
    <property type="term" value="F:DNA binding"/>
    <property type="evidence" value="ECO:0007669"/>
    <property type="project" value="UniProtKB-KW"/>
</dbReference>
<name>A0A9D1RDZ5_9FIRM</name>
<evidence type="ECO:0000256" key="2">
    <source>
        <dbReference type="SAM" id="Phobius"/>
    </source>
</evidence>
<feature type="transmembrane region" description="Helical" evidence="2">
    <location>
        <begin position="191"/>
        <end position="209"/>
    </location>
</feature>
<dbReference type="CDD" id="cd00093">
    <property type="entry name" value="HTH_XRE"/>
    <property type="match status" value="1"/>
</dbReference>
<dbReference type="PANTHER" id="PTHR46558:SF13">
    <property type="entry name" value="HTH-TYPE TRANSCRIPTIONAL REGULATOR IMMR"/>
    <property type="match status" value="1"/>
</dbReference>
<dbReference type="SUPFAM" id="SSF47413">
    <property type="entry name" value="lambda repressor-like DNA-binding domains"/>
    <property type="match status" value="1"/>
</dbReference>
<feature type="transmembrane region" description="Helical" evidence="2">
    <location>
        <begin position="165"/>
        <end position="185"/>
    </location>
</feature>
<proteinExistence type="predicted"/>
<dbReference type="AlphaFoldDB" id="A0A9D1RDZ5"/>
<reference evidence="4" key="1">
    <citation type="journal article" date="2021" name="PeerJ">
        <title>Extensive microbial diversity within the chicken gut microbiome revealed by metagenomics and culture.</title>
        <authorList>
            <person name="Gilroy R."/>
            <person name="Ravi A."/>
            <person name="Getino M."/>
            <person name="Pursley I."/>
            <person name="Horton D.L."/>
            <person name="Alikhan N.F."/>
            <person name="Baker D."/>
            <person name="Gharbi K."/>
            <person name="Hall N."/>
            <person name="Watson M."/>
            <person name="Adriaenssens E.M."/>
            <person name="Foster-Nyarko E."/>
            <person name="Jarju S."/>
            <person name="Secka A."/>
            <person name="Antonio M."/>
            <person name="Oren A."/>
            <person name="Chaudhuri R.R."/>
            <person name="La Ragione R."/>
            <person name="Hildebrand F."/>
            <person name="Pallen M.J."/>
        </authorList>
    </citation>
    <scope>NUCLEOTIDE SEQUENCE</scope>
    <source>
        <strain evidence="4">421</strain>
    </source>
</reference>
<evidence type="ECO:0000313" key="5">
    <source>
        <dbReference type="Proteomes" id="UP000824205"/>
    </source>
</evidence>
<dbReference type="PROSITE" id="PS50943">
    <property type="entry name" value="HTH_CROC1"/>
    <property type="match status" value="1"/>
</dbReference>
<evidence type="ECO:0000256" key="1">
    <source>
        <dbReference type="ARBA" id="ARBA00023125"/>
    </source>
</evidence>
<keyword evidence="2" id="KW-0812">Transmembrane</keyword>
<dbReference type="SMART" id="SM00530">
    <property type="entry name" value="HTH_XRE"/>
    <property type="match status" value="1"/>
</dbReference>
<dbReference type="InterPro" id="IPR010982">
    <property type="entry name" value="Lambda_DNA-bd_dom_sf"/>
</dbReference>
<dbReference type="Gene3D" id="1.10.260.40">
    <property type="entry name" value="lambda repressor-like DNA-binding domains"/>
    <property type="match status" value="1"/>
</dbReference>
<feature type="transmembrane region" description="Helical" evidence="2">
    <location>
        <begin position="116"/>
        <end position="135"/>
    </location>
</feature>
<keyword evidence="2" id="KW-1133">Transmembrane helix</keyword>
<organism evidence="4 5">
    <name type="scientific">Candidatus Eubacterium faecipullorum</name>
    <dbReference type="NCBI Taxonomy" id="2838571"/>
    <lineage>
        <taxon>Bacteria</taxon>
        <taxon>Bacillati</taxon>
        <taxon>Bacillota</taxon>
        <taxon>Clostridia</taxon>
        <taxon>Eubacteriales</taxon>
        <taxon>Eubacteriaceae</taxon>
        <taxon>Eubacterium</taxon>
    </lineage>
</organism>
<reference evidence="4" key="2">
    <citation type="submission" date="2021-04" db="EMBL/GenBank/DDBJ databases">
        <authorList>
            <person name="Gilroy R."/>
        </authorList>
    </citation>
    <scope>NUCLEOTIDE SEQUENCE</scope>
    <source>
        <strain evidence="4">421</strain>
    </source>
</reference>
<protein>
    <submittedName>
        <fullName evidence="4">Helix-turn-helix domain-containing protein</fullName>
    </submittedName>
</protein>
<comment type="caution">
    <text evidence="4">The sequence shown here is derived from an EMBL/GenBank/DDBJ whole genome shotgun (WGS) entry which is preliminary data.</text>
</comment>
<dbReference type="Pfam" id="PF01381">
    <property type="entry name" value="HTH_3"/>
    <property type="match status" value="1"/>
</dbReference>
<keyword evidence="2" id="KW-0472">Membrane</keyword>
<evidence type="ECO:0000313" key="4">
    <source>
        <dbReference type="EMBL" id="HIW86496.1"/>
    </source>
</evidence>
<feature type="transmembrane region" description="Helical" evidence="2">
    <location>
        <begin position="141"/>
        <end position="158"/>
    </location>
</feature>
<feature type="domain" description="HTH cro/C1-type" evidence="3">
    <location>
        <begin position="9"/>
        <end position="63"/>
    </location>
</feature>